<name>A0A2W5T138_9BACT</name>
<protein>
    <submittedName>
        <fullName evidence="1">Uncharacterized protein</fullName>
    </submittedName>
</protein>
<sequence length="136" mass="15332">MLDLPRAGTEAFRRWFQSRAWSGSHPWEIVFGHPHGIHLAPTLEDGHWRFSRLVSNRGLALEAVKMAIALGEAGIPLPLHGKDELVATLRGEDELEVAVSRQVSLEELEELRPGSTRQVRWDSPPVFRVRRLSRGA</sequence>
<evidence type="ECO:0000313" key="2">
    <source>
        <dbReference type="Proteomes" id="UP000249061"/>
    </source>
</evidence>
<reference evidence="1 2" key="1">
    <citation type="submission" date="2017-08" db="EMBL/GenBank/DDBJ databases">
        <title>Infants hospitalized years apart are colonized by the same room-sourced microbial strains.</title>
        <authorList>
            <person name="Brooks B."/>
            <person name="Olm M.R."/>
            <person name="Firek B.A."/>
            <person name="Baker R."/>
            <person name="Thomas B.C."/>
            <person name="Morowitz M.J."/>
            <person name="Banfield J.F."/>
        </authorList>
    </citation>
    <scope>NUCLEOTIDE SEQUENCE [LARGE SCALE GENOMIC DNA]</scope>
    <source>
        <strain evidence="1">S2_003_000_R2_14</strain>
    </source>
</reference>
<dbReference type="Proteomes" id="UP000249061">
    <property type="component" value="Unassembled WGS sequence"/>
</dbReference>
<comment type="caution">
    <text evidence="1">The sequence shown here is derived from an EMBL/GenBank/DDBJ whole genome shotgun (WGS) entry which is preliminary data.</text>
</comment>
<proteinExistence type="predicted"/>
<dbReference type="AlphaFoldDB" id="A0A2W5T138"/>
<evidence type="ECO:0000313" key="1">
    <source>
        <dbReference type="EMBL" id="PZR05626.1"/>
    </source>
</evidence>
<dbReference type="EMBL" id="QFQP01000043">
    <property type="protein sequence ID" value="PZR05626.1"/>
    <property type="molecule type" value="Genomic_DNA"/>
</dbReference>
<accession>A0A2W5T138</accession>
<organism evidence="1 2">
    <name type="scientific">Archangium gephyra</name>
    <dbReference type="NCBI Taxonomy" id="48"/>
    <lineage>
        <taxon>Bacteria</taxon>
        <taxon>Pseudomonadati</taxon>
        <taxon>Myxococcota</taxon>
        <taxon>Myxococcia</taxon>
        <taxon>Myxococcales</taxon>
        <taxon>Cystobacterineae</taxon>
        <taxon>Archangiaceae</taxon>
        <taxon>Archangium</taxon>
    </lineage>
</organism>
<gene>
    <name evidence="1" type="ORF">DI536_31745</name>
</gene>